<dbReference type="AlphaFoldDB" id="A0A372LS87"/>
<evidence type="ECO:0008006" key="3">
    <source>
        <dbReference type="Google" id="ProtNLM"/>
    </source>
</evidence>
<dbReference type="Pfam" id="PF14345">
    <property type="entry name" value="GDYXXLXY"/>
    <property type="match status" value="1"/>
</dbReference>
<comment type="caution">
    <text evidence="1">The sequence shown here is derived from an EMBL/GenBank/DDBJ whole genome shotgun (WGS) entry which is preliminary data.</text>
</comment>
<dbReference type="RefSeq" id="WP_117325636.1">
    <property type="nucleotide sequence ID" value="NZ_QVTE01000013.1"/>
</dbReference>
<accession>A0A372LS87</accession>
<keyword evidence="2" id="KW-1185">Reference proteome</keyword>
<sequence>MRSFRRPKPLFLISFFIPIAVLMAMLVKPLDTIRNGQEITLATIPLDPRDLFYGDYVILDLEIEQVDAELMEKNLKKKIEKNEIVESQTVFVSLEKNKSGIYQAKSVTQDIPNGIYMKGKMAPYIEKWDESREPFVLIEYGIDRFYVEEGTGLGLEQQASKGKILVRAKNKEGYSILTDIQAKE</sequence>
<dbReference type="EMBL" id="QVTE01000013">
    <property type="protein sequence ID" value="RFU70662.1"/>
    <property type="molecule type" value="Genomic_DNA"/>
</dbReference>
<evidence type="ECO:0000313" key="1">
    <source>
        <dbReference type="EMBL" id="RFU70662.1"/>
    </source>
</evidence>
<name>A0A372LS87_9BACI</name>
<protein>
    <recommendedName>
        <fullName evidence="3">GDYXXLXY domain-containing protein</fullName>
    </recommendedName>
</protein>
<evidence type="ECO:0000313" key="2">
    <source>
        <dbReference type="Proteomes" id="UP000264541"/>
    </source>
</evidence>
<gene>
    <name evidence="1" type="ORF">D0469_05470</name>
</gene>
<proteinExistence type="predicted"/>
<organism evidence="1 2">
    <name type="scientific">Peribacillus saganii</name>
    <dbReference type="NCBI Taxonomy" id="2303992"/>
    <lineage>
        <taxon>Bacteria</taxon>
        <taxon>Bacillati</taxon>
        <taxon>Bacillota</taxon>
        <taxon>Bacilli</taxon>
        <taxon>Bacillales</taxon>
        <taxon>Bacillaceae</taxon>
        <taxon>Peribacillus</taxon>
    </lineage>
</organism>
<reference evidence="1 2" key="1">
    <citation type="submission" date="2018-08" db="EMBL/GenBank/DDBJ databases">
        <title>Bacillus chawlae sp. nov., Bacillus glennii sp. nov., and Bacillus saganii sp. nov. Isolated from the Vehicle Assembly Building at Kennedy Space Center where the Viking Spacecraft were Assembled.</title>
        <authorList>
            <person name="Seuylemezian A."/>
            <person name="Vaishampayan P."/>
        </authorList>
    </citation>
    <scope>NUCLEOTIDE SEQUENCE [LARGE SCALE GENOMIC DNA]</scope>
    <source>
        <strain evidence="1 2">V47-23a</strain>
    </source>
</reference>
<dbReference type="OrthoDB" id="4868247at2"/>
<dbReference type="Proteomes" id="UP000264541">
    <property type="component" value="Unassembled WGS sequence"/>
</dbReference>
<dbReference type="InterPro" id="IPR025833">
    <property type="entry name" value="GDYXXLXY"/>
</dbReference>